<dbReference type="InterPro" id="IPR003439">
    <property type="entry name" value="ABC_transporter-like_ATP-bd"/>
</dbReference>
<evidence type="ECO:0000259" key="7">
    <source>
        <dbReference type="PROSITE" id="PS50893"/>
    </source>
</evidence>
<dbReference type="NCBIfam" id="TIGR01727">
    <property type="entry name" value="oligo_HPY"/>
    <property type="match status" value="2"/>
</dbReference>
<dbReference type="PROSITE" id="PS00211">
    <property type="entry name" value="ABC_TRANSPORTER_1"/>
    <property type="match status" value="2"/>
</dbReference>
<keyword evidence="6" id="KW-0472">Membrane</keyword>
<proteinExistence type="predicted"/>
<evidence type="ECO:0000256" key="2">
    <source>
        <dbReference type="ARBA" id="ARBA00022448"/>
    </source>
</evidence>
<dbReference type="GO" id="GO:0015833">
    <property type="term" value="P:peptide transport"/>
    <property type="evidence" value="ECO:0007669"/>
    <property type="project" value="InterPro"/>
</dbReference>
<gene>
    <name evidence="8" type="ORF">MGWOODY_XGa1932</name>
</gene>
<dbReference type="CDD" id="cd03257">
    <property type="entry name" value="ABC_NikE_OppD_transporters"/>
    <property type="match status" value="2"/>
</dbReference>
<dbReference type="SMART" id="SM00382">
    <property type="entry name" value="AAA"/>
    <property type="match status" value="2"/>
</dbReference>
<feature type="domain" description="ABC transporter" evidence="7">
    <location>
        <begin position="363"/>
        <end position="603"/>
    </location>
</feature>
<dbReference type="NCBIfam" id="NF008453">
    <property type="entry name" value="PRK11308.1"/>
    <property type="match status" value="2"/>
</dbReference>
<dbReference type="SUPFAM" id="SSF52540">
    <property type="entry name" value="P-loop containing nucleoside triphosphate hydrolases"/>
    <property type="match status" value="2"/>
</dbReference>
<evidence type="ECO:0000313" key="8">
    <source>
        <dbReference type="EMBL" id="CUS54942.1"/>
    </source>
</evidence>
<dbReference type="EMBL" id="CZRL01000106">
    <property type="protein sequence ID" value="CUS54942.1"/>
    <property type="molecule type" value="Genomic_DNA"/>
</dbReference>
<dbReference type="InterPro" id="IPR003593">
    <property type="entry name" value="AAA+_ATPase"/>
</dbReference>
<feature type="domain" description="ABC transporter" evidence="7">
    <location>
        <begin position="5"/>
        <end position="256"/>
    </location>
</feature>
<dbReference type="GO" id="GO:0016887">
    <property type="term" value="F:ATP hydrolysis activity"/>
    <property type="evidence" value="ECO:0007669"/>
    <property type="project" value="InterPro"/>
</dbReference>
<dbReference type="Pfam" id="PF08352">
    <property type="entry name" value="oligo_HPY"/>
    <property type="match status" value="2"/>
</dbReference>
<dbReference type="PROSITE" id="PS50893">
    <property type="entry name" value="ABC_TRANSPORTER_2"/>
    <property type="match status" value="2"/>
</dbReference>
<dbReference type="GO" id="GO:0005524">
    <property type="term" value="F:ATP binding"/>
    <property type="evidence" value="ECO:0007669"/>
    <property type="project" value="UniProtKB-KW"/>
</dbReference>
<dbReference type="PANTHER" id="PTHR43297">
    <property type="entry name" value="OLIGOPEPTIDE TRANSPORT ATP-BINDING PROTEIN APPD"/>
    <property type="match status" value="1"/>
</dbReference>
<dbReference type="GO" id="GO:0005886">
    <property type="term" value="C:plasma membrane"/>
    <property type="evidence" value="ECO:0007669"/>
    <property type="project" value="UniProtKB-SubCell"/>
</dbReference>
<dbReference type="InterPro" id="IPR027417">
    <property type="entry name" value="P-loop_NTPase"/>
</dbReference>
<name>A0A170PSD9_9ZZZZ</name>
<evidence type="ECO:0000256" key="3">
    <source>
        <dbReference type="ARBA" id="ARBA00022475"/>
    </source>
</evidence>
<dbReference type="Gene3D" id="3.40.50.300">
    <property type="entry name" value="P-loop containing nucleotide triphosphate hydrolases"/>
    <property type="match status" value="2"/>
</dbReference>
<comment type="subcellular location">
    <subcellularLocation>
        <location evidence="1">Cell membrane</location>
        <topology evidence="1">Peripheral membrane protein</topology>
    </subcellularLocation>
</comment>
<sequence length="688" mass="76115">MAKLLEVKNLTTQFFTTAGIVQAVDNVSFDIDEGETVAVVGESGCGKSVSALSILRLIPWPPGKIVGGSIHFAGRDLLALSDDEIRTIRGREISMVFQEPMTSLNPVLSIGLQLTETMEHHLGISNNEAHQKAVELLGLVGISEPERRLSQYPHHLSGGMRQRVMIALALSCEPKLIIADEPTTALDVTIQAQILELMKNLTKQMGVALIVITHNLGVVARYADRVNVMYAGKLVEMGQAREIYHDPHHPYTLGLLASVPRMDQPRGTRLIPIDGQPPDLTLLDSGCAFRPRCRFAVDQCAIEIPPLQTVDHEHASACWRVSEISELKVASLTLSRRFQPRRIAVSPKMRLCRYAISRCIFQPKGQIVQKTVAHVKAVDGVSFDINRGETLGLVGESGCGKTTVGRCILQLERPTAGEIMFDGRDLTQLTQKELIPVREKVQVIFQDPYSSLNPRMKIGAMLEEPMRVHRIITDASKRKERVRELLSVCGLDPKFADRYPHEMSGGQRQRVGIARALALDPAFIICDEAVSALDVSIQAQVINLLEDLREQFNLTYLFIAHDLSVVRHISNRVAVMYLGNLVELADGDELFDNPTHPYTRALLDAVPIPDPVVEGDREHRIITGEVPSPMNPPSGCVFHPRCPMAVDSCRSSVPEFREIASGHYVACTEVFGCANCLYWKSGKQISDH</sequence>
<evidence type="ECO:0000256" key="6">
    <source>
        <dbReference type="ARBA" id="ARBA00023136"/>
    </source>
</evidence>
<dbReference type="AlphaFoldDB" id="A0A170PSD9"/>
<evidence type="ECO:0000256" key="5">
    <source>
        <dbReference type="ARBA" id="ARBA00022840"/>
    </source>
</evidence>
<keyword evidence="2" id="KW-0813">Transport</keyword>
<dbReference type="FunFam" id="3.40.50.300:FF:000016">
    <property type="entry name" value="Oligopeptide ABC transporter ATP-binding component"/>
    <property type="match status" value="2"/>
</dbReference>
<reference evidence="8" key="1">
    <citation type="submission" date="2015-10" db="EMBL/GenBank/DDBJ databases">
        <authorList>
            <person name="Gilbert D.G."/>
        </authorList>
    </citation>
    <scope>NUCLEOTIDE SEQUENCE</scope>
</reference>
<evidence type="ECO:0000256" key="4">
    <source>
        <dbReference type="ARBA" id="ARBA00022741"/>
    </source>
</evidence>
<protein>
    <submittedName>
        <fullName evidence="8">Oligopeptide transport ATP-binding protein OppF (TC 3.A.1.5.1)</fullName>
    </submittedName>
</protein>
<dbReference type="InterPro" id="IPR017871">
    <property type="entry name" value="ABC_transporter-like_CS"/>
</dbReference>
<keyword evidence="3" id="KW-1003">Cell membrane</keyword>
<accession>A0A170PSD9</accession>
<evidence type="ECO:0000256" key="1">
    <source>
        <dbReference type="ARBA" id="ARBA00004202"/>
    </source>
</evidence>
<dbReference type="Pfam" id="PF00005">
    <property type="entry name" value="ABC_tran"/>
    <property type="match status" value="2"/>
</dbReference>
<dbReference type="InterPro" id="IPR050388">
    <property type="entry name" value="ABC_Ni/Peptide_Import"/>
</dbReference>
<dbReference type="InterPro" id="IPR013563">
    <property type="entry name" value="Oligopep_ABC_C"/>
</dbReference>
<dbReference type="PANTHER" id="PTHR43297:SF2">
    <property type="entry name" value="DIPEPTIDE TRANSPORT ATP-BINDING PROTEIN DPPD"/>
    <property type="match status" value="1"/>
</dbReference>
<keyword evidence="4" id="KW-0547">Nucleotide-binding</keyword>
<dbReference type="NCBIfam" id="NF007739">
    <property type="entry name" value="PRK10419.1"/>
    <property type="match status" value="3"/>
</dbReference>
<keyword evidence="5 8" id="KW-0067">ATP-binding</keyword>
<organism evidence="8">
    <name type="scientific">hydrothermal vent metagenome</name>
    <dbReference type="NCBI Taxonomy" id="652676"/>
    <lineage>
        <taxon>unclassified sequences</taxon>
        <taxon>metagenomes</taxon>
        <taxon>ecological metagenomes</taxon>
    </lineage>
</organism>